<dbReference type="RefSeq" id="WP_115330208.1">
    <property type="nucleotide sequence ID" value="NZ_CAAAHP010000004.1"/>
</dbReference>
<evidence type="ECO:0000256" key="5">
    <source>
        <dbReference type="ARBA" id="ARBA00022989"/>
    </source>
</evidence>
<dbReference type="SMART" id="SM01207">
    <property type="entry name" value="G3P_acyltransf"/>
    <property type="match status" value="1"/>
</dbReference>
<sequence>MLGFLLFIIFVIFGYICGSFCSAIIVSRLFSLPDPRLEGSLNPGATNVLRLAGKKYAALVLVGDMLKGFIPVILARSLGLGPIITSFTCLAAVVGHMYPVFFKFQGGKGVATALGGLLGLSFVTGIATIVIWLIVANFTGYASLASIIALIFAPLYSILGFGSVDVFIPLFFMTFLIIYKHRNNINRLIDRDEPKLSFSKHRFSDVTEDIVVDEQVNQAFEEEEKTADIIIEDESANKPTEEPIYATADQQEDSASEPPSAAEQPIFTDPATPETVRTPKKKKKKSDNEPS</sequence>
<evidence type="ECO:0000256" key="1">
    <source>
        <dbReference type="ARBA" id="ARBA00022475"/>
    </source>
</evidence>
<comment type="pathway">
    <text evidence="10">Lipid metabolism; phospholipid metabolism.</text>
</comment>
<evidence type="ECO:0000256" key="8">
    <source>
        <dbReference type="ARBA" id="ARBA00023209"/>
    </source>
</evidence>
<dbReference type="Pfam" id="PF02660">
    <property type="entry name" value="G3P_acyltransf"/>
    <property type="match status" value="1"/>
</dbReference>
<protein>
    <recommendedName>
        <fullName evidence="10">Glycerol-3-phosphate acyltransferase</fullName>
    </recommendedName>
    <alternativeName>
        <fullName evidence="10">Acyl-PO4 G3P acyltransferase</fullName>
    </alternativeName>
    <alternativeName>
        <fullName evidence="10">Acyl-phosphate--glycerol-3-phosphate acyltransferase</fullName>
    </alternativeName>
    <alternativeName>
        <fullName evidence="10">G3P acyltransferase</fullName>
        <shortName evidence="10">GPAT</shortName>
        <ecNumber evidence="10">2.3.1.275</ecNumber>
    </alternativeName>
    <alternativeName>
        <fullName evidence="10">Lysophosphatidic acid synthase</fullName>
        <shortName evidence="10">LPA synthase</shortName>
    </alternativeName>
</protein>
<evidence type="ECO:0000313" key="12">
    <source>
        <dbReference type="EMBL" id="STX50494.1"/>
    </source>
</evidence>
<comment type="similarity">
    <text evidence="10">Belongs to the PlsY family.</text>
</comment>
<dbReference type="PANTHER" id="PTHR30309:SF0">
    <property type="entry name" value="GLYCEROL-3-PHOSPHATE ACYLTRANSFERASE-RELATED"/>
    <property type="match status" value="1"/>
</dbReference>
<keyword evidence="13" id="KW-1185">Reference proteome</keyword>
<evidence type="ECO:0000256" key="4">
    <source>
        <dbReference type="ARBA" id="ARBA00022692"/>
    </source>
</evidence>
<reference evidence="12 13" key="1">
    <citation type="submission" date="2018-06" db="EMBL/GenBank/DDBJ databases">
        <authorList>
            <consortium name="Pathogen Informatics"/>
            <person name="Doyle S."/>
        </authorList>
    </citation>
    <scope>NUCLEOTIDE SEQUENCE [LARGE SCALE GENOMIC DNA]</scope>
    <source>
        <strain evidence="12 13">NCTC13316</strain>
    </source>
</reference>
<accession>A0A378JH89</accession>
<dbReference type="GO" id="GO:0005886">
    <property type="term" value="C:plasma membrane"/>
    <property type="evidence" value="ECO:0007669"/>
    <property type="project" value="UniProtKB-SubCell"/>
</dbReference>
<feature type="transmembrane region" description="Helical" evidence="10">
    <location>
        <begin position="80"/>
        <end position="101"/>
    </location>
</feature>
<feature type="transmembrane region" description="Helical" evidence="10">
    <location>
        <begin position="6"/>
        <end position="26"/>
    </location>
</feature>
<feature type="transmembrane region" description="Helical" evidence="10">
    <location>
        <begin position="113"/>
        <end position="135"/>
    </location>
</feature>
<comment type="catalytic activity">
    <reaction evidence="10">
        <text>an acyl phosphate + sn-glycerol 3-phosphate = a 1-acyl-sn-glycero-3-phosphate + phosphate</text>
        <dbReference type="Rhea" id="RHEA:34075"/>
        <dbReference type="ChEBI" id="CHEBI:43474"/>
        <dbReference type="ChEBI" id="CHEBI:57597"/>
        <dbReference type="ChEBI" id="CHEBI:57970"/>
        <dbReference type="ChEBI" id="CHEBI:59918"/>
        <dbReference type="EC" id="2.3.1.275"/>
    </reaction>
</comment>
<comment type="function">
    <text evidence="10">Catalyzes the transfer of an acyl group from acyl-phosphate (acyl-PO(4)) to glycerol-3-phosphate (G3P) to form lysophosphatidic acid (LPA). This enzyme utilizes acyl-phosphate as fatty acyl donor, but not acyl-CoA or acyl-ACP.</text>
</comment>
<name>A0A378JH89_9GAMM</name>
<evidence type="ECO:0000256" key="7">
    <source>
        <dbReference type="ARBA" id="ARBA00023136"/>
    </source>
</evidence>
<feature type="region of interest" description="Disordered" evidence="11">
    <location>
        <begin position="227"/>
        <end position="291"/>
    </location>
</feature>
<organism evidence="12 13">
    <name type="scientific">Legionella busanensis</name>
    <dbReference type="NCBI Taxonomy" id="190655"/>
    <lineage>
        <taxon>Bacteria</taxon>
        <taxon>Pseudomonadati</taxon>
        <taxon>Pseudomonadota</taxon>
        <taxon>Gammaproteobacteria</taxon>
        <taxon>Legionellales</taxon>
        <taxon>Legionellaceae</taxon>
        <taxon>Legionella</taxon>
    </lineage>
</organism>
<evidence type="ECO:0000256" key="6">
    <source>
        <dbReference type="ARBA" id="ARBA00023098"/>
    </source>
</evidence>
<keyword evidence="4 10" id="KW-0812">Transmembrane</keyword>
<dbReference type="EMBL" id="UGOD01000001">
    <property type="protein sequence ID" value="STX50494.1"/>
    <property type="molecule type" value="Genomic_DNA"/>
</dbReference>
<evidence type="ECO:0000256" key="11">
    <source>
        <dbReference type="SAM" id="MobiDB-lite"/>
    </source>
</evidence>
<comment type="subcellular location">
    <subcellularLocation>
        <location evidence="10">Cell membrane</location>
        <topology evidence="10">Multi-pass membrane protein</topology>
    </subcellularLocation>
</comment>
<keyword evidence="7 10" id="KW-0472">Membrane</keyword>
<keyword evidence="6 10" id="KW-0443">Lipid metabolism</keyword>
<dbReference type="Proteomes" id="UP000254794">
    <property type="component" value="Unassembled WGS sequence"/>
</dbReference>
<dbReference type="OrthoDB" id="9777124at2"/>
<dbReference type="InterPro" id="IPR003811">
    <property type="entry name" value="G3P_acylTferase_PlsY"/>
</dbReference>
<keyword evidence="3 10" id="KW-0808">Transferase</keyword>
<dbReference type="PANTHER" id="PTHR30309">
    <property type="entry name" value="INNER MEMBRANE PROTEIN YGIH"/>
    <property type="match status" value="1"/>
</dbReference>
<keyword evidence="1 10" id="KW-1003">Cell membrane</keyword>
<keyword evidence="9 10" id="KW-1208">Phospholipid metabolism</keyword>
<evidence type="ECO:0000313" key="13">
    <source>
        <dbReference type="Proteomes" id="UP000254794"/>
    </source>
</evidence>
<proteinExistence type="inferred from homology"/>
<evidence type="ECO:0000256" key="10">
    <source>
        <dbReference type="HAMAP-Rule" id="MF_01043"/>
    </source>
</evidence>
<keyword evidence="5 10" id="KW-1133">Transmembrane helix</keyword>
<evidence type="ECO:0000256" key="3">
    <source>
        <dbReference type="ARBA" id="ARBA00022679"/>
    </source>
</evidence>
<comment type="subunit">
    <text evidence="10">Probably interacts with PlsX.</text>
</comment>
<dbReference type="UniPathway" id="UPA00085"/>
<keyword evidence="8 10" id="KW-0594">Phospholipid biosynthesis</keyword>
<feature type="transmembrane region" description="Helical" evidence="10">
    <location>
        <begin position="56"/>
        <end position="74"/>
    </location>
</feature>
<dbReference type="AlphaFoldDB" id="A0A378JH89"/>
<keyword evidence="12" id="KW-0012">Acyltransferase</keyword>
<evidence type="ECO:0000256" key="9">
    <source>
        <dbReference type="ARBA" id="ARBA00023264"/>
    </source>
</evidence>
<evidence type="ECO:0000256" key="2">
    <source>
        <dbReference type="ARBA" id="ARBA00022516"/>
    </source>
</evidence>
<feature type="transmembrane region" description="Helical" evidence="10">
    <location>
        <begin position="147"/>
        <end position="179"/>
    </location>
</feature>
<gene>
    <name evidence="10 12" type="primary">plsY</name>
    <name evidence="12" type="ORF">NCTC13316_00576</name>
</gene>
<dbReference type="NCBIfam" id="TIGR00023">
    <property type="entry name" value="glycerol-3-phosphate 1-O-acyltransferase PlsY"/>
    <property type="match status" value="1"/>
</dbReference>
<dbReference type="HAMAP" id="MF_01043">
    <property type="entry name" value="PlsY"/>
    <property type="match status" value="1"/>
</dbReference>
<dbReference type="EC" id="2.3.1.275" evidence="10"/>
<dbReference type="GO" id="GO:0043772">
    <property type="term" value="F:acyl-phosphate glycerol-3-phosphate acyltransferase activity"/>
    <property type="evidence" value="ECO:0007669"/>
    <property type="project" value="UniProtKB-UniRule"/>
</dbReference>
<keyword evidence="2 10" id="KW-0444">Lipid biosynthesis</keyword>
<dbReference type="GO" id="GO:0008654">
    <property type="term" value="P:phospholipid biosynthetic process"/>
    <property type="evidence" value="ECO:0007669"/>
    <property type="project" value="UniProtKB-UniRule"/>
</dbReference>